<dbReference type="InterPro" id="IPR040442">
    <property type="entry name" value="Pyrv_kinase-like_dom_sf"/>
</dbReference>
<comment type="caution">
    <text evidence="1">The sequence shown here is derived from an EMBL/GenBank/DDBJ whole genome shotgun (WGS) entry which is preliminary data.</text>
</comment>
<name>A0A543DK75_9PSEU</name>
<dbReference type="AlphaFoldDB" id="A0A543DK75"/>
<dbReference type="CDD" id="cd00377">
    <property type="entry name" value="ICL_PEPM"/>
    <property type="match status" value="1"/>
</dbReference>
<dbReference type="InterPro" id="IPR039556">
    <property type="entry name" value="ICL/PEPM"/>
</dbReference>
<keyword evidence="2" id="KW-1185">Reference proteome</keyword>
<dbReference type="InterPro" id="IPR015813">
    <property type="entry name" value="Pyrv/PenolPyrv_kinase-like_dom"/>
</dbReference>
<dbReference type="SUPFAM" id="SSF51621">
    <property type="entry name" value="Phosphoenolpyruvate/pyruvate domain"/>
    <property type="match status" value="1"/>
</dbReference>
<evidence type="ECO:0000313" key="1">
    <source>
        <dbReference type="EMBL" id="TQM09732.1"/>
    </source>
</evidence>
<dbReference type="Gene3D" id="3.20.20.60">
    <property type="entry name" value="Phosphoenolpyruvate-binding domains"/>
    <property type="match status" value="1"/>
</dbReference>
<reference evidence="1 2" key="1">
    <citation type="submission" date="2019-06" db="EMBL/GenBank/DDBJ databases">
        <title>Sequencing the genomes of 1000 actinobacteria strains.</title>
        <authorList>
            <person name="Klenk H.-P."/>
        </authorList>
    </citation>
    <scope>NUCLEOTIDE SEQUENCE [LARGE SCALE GENOMIC DNA]</scope>
    <source>
        <strain evidence="1 2">DSM 45301</strain>
    </source>
</reference>
<evidence type="ECO:0000313" key="2">
    <source>
        <dbReference type="Proteomes" id="UP000315677"/>
    </source>
</evidence>
<protein>
    <submittedName>
        <fullName evidence="1">2-methylisocitrate lyase-like PEP mutase family enzyme</fullName>
    </submittedName>
</protein>
<accession>A0A543DK75</accession>
<gene>
    <name evidence="1" type="ORF">FB558_5501</name>
</gene>
<dbReference type="GO" id="GO:0016829">
    <property type="term" value="F:lyase activity"/>
    <property type="evidence" value="ECO:0007669"/>
    <property type="project" value="UniProtKB-KW"/>
</dbReference>
<dbReference type="Proteomes" id="UP000315677">
    <property type="component" value="Unassembled WGS sequence"/>
</dbReference>
<dbReference type="PANTHER" id="PTHR42905">
    <property type="entry name" value="PHOSPHOENOLPYRUVATE CARBOXYLASE"/>
    <property type="match status" value="1"/>
</dbReference>
<organism evidence="1 2">
    <name type="scientific">Pseudonocardia kunmingensis</name>
    <dbReference type="NCBI Taxonomy" id="630975"/>
    <lineage>
        <taxon>Bacteria</taxon>
        <taxon>Bacillati</taxon>
        <taxon>Actinomycetota</taxon>
        <taxon>Actinomycetes</taxon>
        <taxon>Pseudonocardiales</taxon>
        <taxon>Pseudonocardiaceae</taxon>
        <taxon>Pseudonocardia</taxon>
    </lineage>
</organism>
<dbReference type="OrthoDB" id="9780430at2"/>
<dbReference type="RefSeq" id="WP_142058102.1">
    <property type="nucleotide sequence ID" value="NZ_VFPA01000003.1"/>
</dbReference>
<keyword evidence="1" id="KW-0456">Lyase</keyword>
<sequence>MTTEAQPEQGQLTTATAVALEKAGRLRTLHVPGRPLILPNAWDAATAHAVVAAGFPAVATASAAVAPSLGYDDHERTPPDEMFAAVARIARAVEVPVTADIERGYGLPAGEIAGRLISAGAVGCNLEDSDARTGELVPVEEQARLLADVRAAAPELVINARVDALIHGSGSREERIQDAVRRGRAYAAAGADCVYPLIADRLDLAEVRVLVDGIGLPVNLAFLPGGPSLAELAAAGVARISFGPGLFRLVQGHLDAALRTIATGASPYPSHGI</sequence>
<dbReference type="EMBL" id="VFPA01000003">
    <property type="protein sequence ID" value="TQM09732.1"/>
    <property type="molecule type" value="Genomic_DNA"/>
</dbReference>
<proteinExistence type="predicted"/>
<dbReference type="Pfam" id="PF13714">
    <property type="entry name" value="PEP_mutase"/>
    <property type="match status" value="1"/>
</dbReference>
<dbReference type="PANTHER" id="PTHR42905:SF16">
    <property type="entry name" value="CARBOXYPHOSPHONOENOLPYRUVATE PHOSPHONOMUTASE-LIKE PROTEIN (AFU_ORTHOLOGUE AFUA_5G07230)"/>
    <property type="match status" value="1"/>
</dbReference>